<dbReference type="SUPFAM" id="SSF54447">
    <property type="entry name" value="ssDNA-binding transcriptional regulator domain"/>
    <property type="match status" value="1"/>
</dbReference>
<keyword evidence="5" id="KW-0804">Transcription</keyword>
<reference evidence="10" key="2">
    <citation type="submission" date="2023-11" db="UniProtKB">
        <authorList>
            <consortium name="WormBaseParasite"/>
        </authorList>
    </citation>
    <scope>IDENTIFICATION</scope>
</reference>
<dbReference type="GO" id="GO:0003677">
    <property type="term" value="F:DNA binding"/>
    <property type="evidence" value="ECO:0007669"/>
    <property type="project" value="UniProtKB-KW"/>
</dbReference>
<dbReference type="GO" id="GO:0005634">
    <property type="term" value="C:nucleus"/>
    <property type="evidence" value="ECO:0007669"/>
    <property type="project" value="UniProtKB-SubCell"/>
</dbReference>
<proteinExistence type="inferred from homology"/>
<evidence type="ECO:0000256" key="4">
    <source>
        <dbReference type="ARBA" id="ARBA00023125"/>
    </source>
</evidence>
<dbReference type="InterPro" id="IPR045125">
    <property type="entry name" value="Sub1/Tcp4-like"/>
</dbReference>
<evidence type="ECO:0000256" key="1">
    <source>
        <dbReference type="ARBA" id="ARBA00004123"/>
    </source>
</evidence>
<dbReference type="GO" id="GO:0003713">
    <property type="term" value="F:transcription coactivator activity"/>
    <property type="evidence" value="ECO:0007669"/>
    <property type="project" value="InterPro"/>
</dbReference>
<dbReference type="GO" id="GO:0060261">
    <property type="term" value="P:positive regulation of transcription initiation by RNA polymerase II"/>
    <property type="evidence" value="ECO:0007669"/>
    <property type="project" value="InterPro"/>
</dbReference>
<dbReference type="WBParaSite" id="SRDH1_36140.1">
    <property type="protein sequence ID" value="SRDH1_36140.1"/>
    <property type="gene ID" value="SRDH1_36140"/>
</dbReference>
<dbReference type="PANTHER" id="PTHR13215">
    <property type="entry name" value="RNA POLYMERASE II TRANSCRIPTIONAL COACTIVATOR"/>
    <property type="match status" value="1"/>
</dbReference>
<evidence type="ECO:0000256" key="6">
    <source>
        <dbReference type="ARBA" id="ARBA00023242"/>
    </source>
</evidence>
<keyword evidence="3" id="KW-0805">Transcription regulation</keyword>
<evidence type="ECO:0000256" key="2">
    <source>
        <dbReference type="ARBA" id="ARBA00009001"/>
    </source>
</evidence>
<evidence type="ECO:0000256" key="5">
    <source>
        <dbReference type="ARBA" id="ARBA00023163"/>
    </source>
</evidence>
<reference evidence="9" key="1">
    <citation type="submission" date="2022-06" db="EMBL/GenBank/DDBJ databases">
        <authorList>
            <person name="Berger JAMES D."/>
            <person name="Berger JAMES D."/>
        </authorList>
    </citation>
    <scope>NUCLEOTIDE SEQUENCE [LARGE SCALE GENOMIC DNA]</scope>
</reference>
<feature type="compositionally biased region" description="Low complexity" evidence="7">
    <location>
        <begin position="32"/>
        <end position="47"/>
    </location>
</feature>
<sequence length="110" mass="12377">MSNKRKSNTKDESSDSSLSDLEEPVVTKKPNKSSGSTKSSHTTTSGGDQLIDLTGKKFACVREFRGKAFVDIREYYEEKSSGELKPGKKDCRFLIVNFFDLLLAYREVNK</sequence>
<dbReference type="Proteomes" id="UP000050792">
    <property type="component" value="Unassembled WGS sequence"/>
</dbReference>
<comment type="similarity">
    <text evidence="2">Belongs to the transcriptional coactivator PC4 family.</text>
</comment>
<evidence type="ECO:0000313" key="9">
    <source>
        <dbReference type="Proteomes" id="UP000050792"/>
    </source>
</evidence>
<evidence type="ECO:0000256" key="3">
    <source>
        <dbReference type="ARBA" id="ARBA00023015"/>
    </source>
</evidence>
<feature type="domain" description="Transcriptional coactivator p15 (PC4) C-terminal" evidence="8">
    <location>
        <begin position="52"/>
        <end position="89"/>
    </location>
</feature>
<protein>
    <recommendedName>
        <fullName evidence="8">Transcriptional coactivator p15 (PC4) C-terminal domain-containing protein</fullName>
    </recommendedName>
</protein>
<dbReference type="InterPro" id="IPR009044">
    <property type="entry name" value="ssDNA-bd_transcriptional_reg"/>
</dbReference>
<dbReference type="AlphaFoldDB" id="A0AA85F4R0"/>
<organism evidence="9 10">
    <name type="scientific">Schistosoma rodhaini</name>
    <dbReference type="NCBI Taxonomy" id="6188"/>
    <lineage>
        <taxon>Eukaryota</taxon>
        <taxon>Metazoa</taxon>
        <taxon>Spiralia</taxon>
        <taxon>Lophotrochozoa</taxon>
        <taxon>Platyhelminthes</taxon>
        <taxon>Trematoda</taxon>
        <taxon>Digenea</taxon>
        <taxon>Strigeidida</taxon>
        <taxon>Schistosomatoidea</taxon>
        <taxon>Schistosomatidae</taxon>
        <taxon>Schistosoma</taxon>
    </lineage>
</organism>
<feature type="region of interest" description="Disordered" evidence="7">
    <location>
        <begin position="1"/>
        <end position="50"/>
    </location>
</feature>
<comment type="subcellular location">
    <subcellularLocation>
        <location evidence="1">Nucleus</location>
    </subcellularLocation>
</comment>
<dbReference type="Pfam" id="PF02229">
    <property type="entry name" value="PC4"/>
    <property type="match status" value="1"/>
</dbReference>
<evidence type="ECO:0000313" key="10">
    <source>
        <dbReference type="WBParaSite" id="SRDH1_36140.1"/>
    </source>
</evidence>
<dbReference type="InterPro" id="IPR003173">
    <property type="entry name" value="PC4_C"/>
</dbReference>
<name>A0AA85F4R0_9TREM</name>
<keyword evidence="4" id="KW-0238">DNA-binding</keyword>
<keyword evidence="6" id="KW-0539">Nucleus</keyword>
<accession>A0AA85F4R0</accession>
<evidence type="ECO:0000256" key="7">
    <source>
        <dbReference type="SAM" id="MobiDB-lite"/>
    </source>
</evidence>
<keyword evidence="9" id="KW-1185">Reference proteome</keyword>
<dbReference type="Gene3D" id="2.30.31.10">
    <property type="entry name" value="Transcriptional Coactivator Pc4, Chain A"/>
    <property type="match status" value="1"/>
</dbReference>
<evidence type="ECO:0000259" key="8">
    <source>
        <dbReference type="Pfam" id="PF02229"/>
    </source>
</evidence>